<evidence type="ECO:0000313" key="12">
    <source>
        <dbReference type="EMBL" id="QNL17847.1"/>
    </source>
</evidence>
<keyword evidence="13" id="KW-1185">Reference proteome</keyword>
<dbReference type="SMR" id="A0A7G8ZGG2"/>
<protein>
    <recommendedName>
        <fullName evidence="3">NADH-ubiquinone oxidoreductase chain 2</fullName>
    </recommendedName>
    <alternativeName>
        <fullName evidence="7">NADH dehydrogenase subunit 2</fullName>
    </alternativeName>
</protein>
<name>A0A7G8ZGG2_RHOT1</name>
<evidence type="ECO:0000259" key="11">
    <source>
        <dbReference type="Pfam" id="PF00361"/>
    </source>
</evidence>
<comment type="subcellular location">
    <subcellularLocation>
        <location evidence="1">Membrane</location>
        <topology evidence="1">Multi-pass membrane protein</topology>
    </subcellularLocation>
</comment>
<organism evidence="12 13">
    <name type="scientific">Rhodotorula toruloides (strain NP11)</name>
    <name type="common">Yeast</name>
    <name type="synonym">Rhodosporidium toruloides</name>
    <dbReference type="NCBI Taxonomy" id="1130832"/>
    <lineage>
        <taxon>Eukaryota</taxon>
        <taxon>Fungi</taxon>
        <taxon>Dikarya</taxon>
        <taxon>Basidiomycota</taxon>
        <taxon>Pucciniomycotina</taxon>
        <taxon>Microbotryomycetes</taxon>
        <taxon>Sporidiobolales</taxon>
        <taxon>Sporidiobolaceae</taxon>
        <taxon>Rhodotorula</taxon>
    </lineage>
</organism>
<sequence>MLVLTLLTLLIATPLYSSNVSALQQVRLTAVALMFAAYLALNCYYPATLSGGVSLYSGLFIADAVTPIADAFICLSASLALMPWPVIFNAVKSPIIVTGPGMKIKRTGYTTSMSHNVHSNSITEYAMLALFSATGSLLLLSASNVVSLYLSIELQSFAVYVLASSYRNNEAATAAGLKYFLLGALSSALILMGTALLYKHTGLTDLQAIANLLAVSSPEDSIFNNVMLSFVLMGVGMLFKLGAAPFHHWAPDVYNSVPTIVTTWLAVMPKLAVFMMLLSLCLILAGITTGSDLANMQAAINAWQLLLLLSAVMSLVVGTVLGLAQRYVKRLLAYSTVSHVGFMLVALACVCYSNTGVDAVNAMLFYLAQYTLTAIASFFVLLGLGYVLKGQPSTVQYAQRGDASDITLISMLAGHANTQPMLALSMLVCLFSMAGVPPMVGFFAKYNVLYVAMLNGHHAIALLGVVTSVISAAYYLRIVRVLYFDHIITSDDSSVPGSENFSYPLPNSTSLTSHGVESTAVANSNVSLSISSLHSYSIACLTMFMLLFMLQPAIMLNSTQLLAMTLYTG</sequence>
<feature type="transmembrane region" description="Helical" evidence="9">
    <location>
        <begin position="421"/>
        <end position="444"/>
    </location>
</feature>
<comment type="similarity">
    <text evidence="2">Belongs to the complex I subunit 2 family.</text>
</comment>
<evidence type="ECO:0000256" key="7">
    <source>
        <dbReference type="ARBA" id="ARBA00031028"/>
    </source>
</evidence>
<gene>
    <name evidence="12" type="primary">nad2</name>
</gene>
<dbReference type="InterPro" id="IPR010096">
    <property type="entry name" value="NADH-Q_OxRdtase_suN/2"/>
</dbReference>
<evidence type="ECO:0000256" key="9">
    <source>
        <dbReference type="SAM" id="Phobius"/>
    </source>
</evidence>
<feature type="signal peptide" evidence="10">
    <location>
        <begin position="1"/>
        <end position="17"/>
    </location>
</feature>
<evidence type="ECO:0000256" key="6">
    <source>
        <dbReference type="ARBA" id="ARBA00023136"/>
    </source>
</evidence>
<feature type="domain" description="NADH:quinone oxidoreductase/Mrp antiporter transmembrane" evidence="11">
    <location>
        <begin position="142"/>
        <end position="471"/>
    </location>
</feature>
<dbReference type="GO" id="GO:0008137">
    <property type="term" value="F:NADH dehydrogenase (ubiquinone) activity"/>
    <property type="evidence" value="ECO:0007669"/>
    <property type="project" value="UniProtKB-EC"/>
</dbReference>
<dbReference type="PANTHER" id="PTHR22773">
    <property type="entry name" value="NADH DEHYDROGENASE"/>
    <property type="match status" value="1"/>
</dbReference>
<dbReference type="EMBL" id="MT362617">
    <property type="protein sequence ID" value="QNL17847.1"/>
    <property type="molecule type" value="Genomic_DNA"/>
</dbReference>
<dbReference type="GO" id="GO:0016020">
    <property type="term" value="C:membrane"/>
    <property type="evidence" value="ECO:0007669"/>
    <property type="project" value="UniProtKB-SubCell"/>
</dbReference>
<feature type="transmembrane region" description="Helical" evidence="9">
    <location>
        <begin position="271"/>
        <end position="290"/>
    </location>
</feature>
<reference evidence="12 13" key="1">
    <citation type="journal article" date="2020" name="FEMS Yeast Res.">
        <title>The complete mitochondrial genome of the lipid-producing yeast Rhodotorula toruloides.</title>
        <authorList>
            <person name="Zhou R."/>
            <person name="Zhu Z."/>
            <person name="Zhang S."/>
            <person name="Zhao Z.K."/>
        </authorList>
    </citation>
    <scope>NUCLEOTIDE SEQUENCE [LARGE SCALE GENOMIC DNA]</scope>
    <source>
        <strain evidence="12 13">NP11</strain>
    </source>
</reference>
<feature type="transmembrane region" description="Helical" evidence="9">
    <location>
        <begin position="222"/>
        <end position="239"/>
    </location>
</feature>
<evidence type="ECO:0000256" key="10">
    <source>
        <dbReference type="SAM" id="SignalP"/>
    </source>
</evidence>
<feature type="transmembrane region" description="Helical" evidence="9">
    <location>
        <begin position="27"/>
        <end position="47"/>
    </location>
</feature>
<evidence type="ECO:0000256" key="8">
    <source>
        <dbReference type="ARBA" id="ARBA00049551"/>
    </source>
</evidence>
<evidence type="ECO:0000256" key="3">
    <source>
        <dbReference type="ARBA" id="ARBA00021008"/>
    </source>
</evidence>
<geneLocation type="mitochondrion" evidence="12"/>
<evidence type="ECO:0000313" key="13">
    <source>
        <dbReference type="Proteomes" id="UP000016926"/>
    </source>
</evidence>
<dbReference type="InterPro" id="IPR001750">
    <property type="entry name" value="ND/Mrp_TM"/>
</dbReference>
<dbReference type="Proteomes" id="UP000016926">
    <property type="component" value="Mitochondrion"/>
</dbReference>
<keyword evidence="4 9" id="KW-0812">Transmembrane</keyword>
<feature type="transmembrane region" description="Helical" evidence="9">
    <location>
        <begin position="367"/>
        <end position="388"/>
    </location>
</feature>
<feature type="transmembrane region" description="Helical" evidence="9">
    <location>
        <begin position="456"/>
        <end position="476"/>
    </location>
</feature>
<comment type="catalytic activity">
    <reaction evidence="8">
        <text>a ubiquinone + NADH + 5 H(+)(in) = a ubiquinol + NAD(+) + 4 H(+)(out)</text>
        <dbReference type="Rhea" id="RHEA:29091"/>
        <dbReference type="Rhea" id="RHEA-COMP:9565"/>
        <dbReference type="Rhea" id="RHEA-COMP:9566"/>
        <dbReference type="ChEBI" id="CHEBI:15378"/>
        <dbReference type="ChEBI" id="CHEBI:16389"/>
        <dbReference type="ChEBI" id="CHEBI:17976"/>
        <dbReference type="ChEBI" id="CHEBI:57540"/>
        <dbReference type="ChEBI" id="CHEBI:57945"/>
        <dbReference type="EC" id="7.1.1.2"/>
    </reaction>
</comment>
<keyword evidence="6 9" id="KW-0472">Membrane</keyword>
<accession>A0A7G8ZGG2</accession>
<evidence type="ECO:0000256" key="1">
    <source>
        <dbReference type="ARBA" id="ARBA00004141"/>
    </source>
</evidence>
<feature type="transmembrane region" description="Helical" evidence="9">
    <location>
        <begin position="533"/>
        <end position="554"/>
    </location>
</feature>
<evidence type="ECO:0000256" key="5">
    <source>
        <dbReference type="ARBA" id="ARBA00022989"/>
    </source>
</evidence>
<keyword evidence="5 9" id="KW-1133">Transmembrane helix</keyword>
<keyword evidence="10" id="KW-0732">Signal</keyword>
<feature type="transmembrane region" description="Helical" evidence="9">
    <location>
        <begin position="59"/>
        <end position="80"/>
    </location>
</feature>
<evidence type="ECO:0000256" key="2">
    <source>
        <dbReference type="ARBA" id="ARBA00007012"/>
    </source>
</evidence>
<dbReference type="GO" id="GO:0042773">
    <property type="term" value="P:ATP synthesis coupled electron transport"/>
    <property type="evidence" value="ECO:0007669"/>
    <property type="project" value="InterPro"/>
</dbReference>
<feature type="chain" id="PRO_5028810452" description="NADH-ubiquinone oxidoreductase chain 2" evidence="10">
    <location>
        <begin position="18"/>
        <end position="569"/>
    </location>
</feature>
<feature type="transmembrane region" description="Helical" evidence="9">
    <location>
        <begin position="179"/>
        <end position="198"/>
    </location>
</feature>
<dbReference type="Pfam" id="PF00361">
    <property type="entry name" value="Proton_antipo_M"/>
    <property type="match status" value="1"/>
</dbReference>
<keyword evidence="12" id="KW-0496">Mitochondrion</keyword>
<proteinExistence type="inferred from homology"/>
<feature type="transmembrane region" description="Helical" evidence="9">
    <location>
        <begin position="331"/>
        <end position="355"/>
    </location>
</feature>
<feature type="transmembrane region" description="Helical" evidence="9">
    <location>
        <begin position="302"/>
        <end position="324"/>
    </location>
</feature>
<evidence type="ECO:0000256" key="4">
    <source>
        <dbReference type="ARBA" id="ARBA00022692"/>
    </source>
</evidence>
<dbReference type="HAMAP" id="MF_00445">
    <property type="entry name" value="NDH1_NuoN_1"/>
    <property type="match status" value="1"/>
</dbReference>
<dbReference type="AlphaFoldDB" id="A0A7G8ZGG2"/>